<evidence type="ECO:0000313" key="1">
    <source>
        <dbReference type="EMBL" id="CAH8244686.1"/>
    </source>
</evidence>
<dbReference type="RefSeq" id="WP_213430220.1">
    <property type="nucleotide sequence ID" value="NZ_AP031286.1"/>
</dbReference>
<keyword evidence="2" id="KW-1185">Reference proteome</keyword>
<comment type="caution">
    <text evidence="1">The sequence shown here is derived from an EMBL/GenBank/DDBJ whole genome shotgun (WGS) entry which is preliminary data.</text>
</comment>
<sequence>MYQYDFGQSNYAPSGYDPYGYGQFDGYYQLDYPSDISGVPFRQQDLGIEWHEQEGPWSGVWRRRGNSNIFDARWTMPGAPAITAVLTIYIFGNFVFVLRQNSSDGNDCAYTGTLSRDGRTVSGTYRCIRGGGTWTATIIRRARIDLGRVWYEQEGGWNGVWRRRGNTNIFDARWTMPGAPDITAVLTINIFGNNVQVLRRNSSDGNNCDYTGTIAGDGRTVTGTYTCTQGGGSWRATITF</sequence>
<name>A0ABM9FZF2_9BACL</name>
<dbReference type="EMBL" id="CALYLO010000002">
    <property type="protein sequence ID" value="CAH8244686.1"/>
    <property type="molecule type" value="Genomic_DNA"/>
</dbReference>
<protein>
    <submittedName>
        <fullName evidence="1">Uncharacterized protein</fullName>
    </submittedName>
</protein>
<accession>A0ABM9FZF2</accession>
<gene>
    <name evidence="1" type="ORF">WJ0W_001916</name>
</gene>
<organism evidence="1 2">
    <name type="scientific">Paenibacillus melissococcoides</name>
    <dbReference type="NCBI Taxonomy" id="2912268"/>
    <lineage>
        <taxon>Bacteria</taxon>
        <taxon>Bacillati</taxon>
        <taxon>Bacillota</taxon>
        <taxon>Bacilli</taxon>
        <taxon>Bacillales</taxon>
        <taxon>Paenibacillaceae</taxon>
        <taxon>Paenibacillus</taxon>
    </lineage>
</organism>
<evidence type="ECO:0000313" key="2">
    <source>
        <dbReference type="Proteomes" id="UP001154322"/>
    </source>
</evidence>
<dbReference type="Proteomes" id="UP001154322">
    <property type="component" value="Unassembled WGS sequence"/>
</dbReference>
<proteinExistence type="predicted"/>
<reference evidence="1" key="1">
    <citation type="submission" date="2022-06" db="EMBL/GenBank/DDBJ databases">
        <authorList>
            <person name="Dietemann V."/>
            <person name="Ory F."/>
            <person name="Dainat B."/>
            <person name="Oberhansli S."/>
        </authorList>
    </citation>
    <scope>NUCLEOTIDE SEQUENCE</scope>
    <source>
        <strain evidence="1">Ena-SAMPLE-TAB-26-04-2022-14:26:32:270-5432</strain>
    </source>
</reference>